<dbReference type="AlphaFoldDB" id="A0A6A6WG80"/>
<proteinExistence type="inferred from homology"/>
<dbReference type="GO" id="GO:0016616">
    <property type="term" value="F:oxidoreductase activity, acting on the CH-OH group of donors, NAD or NADP as acceptor"/>
    <property type="evidence" value="ECO:0007669"/>
    <property type="project" value="TreeGrafter"/>
</dbReference>
<dbReference type="GeneID" id="54480702"/>
<evidence type="ECO:0000256" key="2">
    <source>
        <dbReference type="ARBA" id="ARBA00022857"/>
    </source>
</evidence>
<dbReference type="InterPro" id="IPR020904">
    <property type="entry name" value="Sc_DH/Rdtase_CS"/>
</dbReference>
<reference evidence="4" key="1">
    <citation type="journal article" date="2020" name="Stud. Mycol.">
        <title>101 Dothideomycetes genomes: a test case for predicting lifestyles and emergence of pathogens.</title>
        <authorList>
            <person name="Haridas S."/>
            <person name="Albert R."/>
            <person name="Binder M."/>
            <person name="Bloem J."/>
            <person name="Labutti K."/>
            <person name="Salamov A."/>
            <person name="Andreopoulos B."/>
            <person name="Baker S."/>
            <person name="Barry K."/>
            <person name="Bills G."/>
            <person name="Bluhm B."/>
            <person name="Cannon C."/>
            <person name="Castanera R."/>
            <person name="Culley D."/>
            <person name="Daum C."/>
            <person name="Ezra D."/>
            <person name="Gonzalez J."/>
            <person name="Henrissat B."/>
            <person name="Kuo A."/>
            <person name="Liang C."/>
            <person name="Lipzen A."/>
            <person name="Lutzoni F."/>
            <person name="Magnuson J."/>
            <person name="Mondo S."/>
            <person name="Nolan M."/>
            <person name="Ohm R."/>
            <person name="Pangilinan J."/>
            <person name="Park H.-J."/>
            <person name="Ramirez L."/>
            <person name="Alfaro M."/>
            <person name="Sun H."/>
            <person name="Tritt A."/>
            <person name="Yoshinaga Y."/>
            <person name="Zwiers L.-H."/>
            <person name="Turgeon B."/>
            <person name="Goodwin S."/>
            <person name="Spatafora J."/>
            <person name="Crous P."/>
            <person name="Grigoriev I."/>
        </authorList>
    </citation>
    <scope>NUCLEOTIDE SEQUENCE</scope>
    <source>
        <strain evidence="4">CBS 121739</strain>
    </source>
</reference>
<dbReference type="PRINTS" id="PR00081">
    <property type="entry name" value="GDHRDH"/>
</dbReference>
<comment type="similarity">
    <text evidence="1">Belongs to the short-chain dehydrogenases/reductases (SDR) family.</text>
</comment>
<keyword evidence="3" id="KW-0560">Oxidoreductase</keyword>
<dbReference type="SUPFAM" id="SSF51735">
    <property type="entry name" value="NAD(P)-binding Rossmann-fold domains"/>
    <property type="match status" value="1"/>
</dbReference>
<dbReference type="Proteomes" id="UP000799437">
    <property type="component" value="Unassembled WGS sequence"/>
</dbReference>
<dbReference type="EMBL" id="ML996566">
    <property type="protein sequence ID" value="KAF2761842.1"/>
    <property type="molecule type" value="Genomic_DNA"/>
</dbReference>
<name>A0A6A6WG80_9PEZI</name>
<protein>
    <submittedName>
        <fullName evidence="4">NAD(P)-binding protein</fullName>
    </submittedName>
</protein>
<dbReference type="PANTHER" id="PTHR44229:SF4">
    <property type="entry name" value="15-HYDROXYPROSTAGLANDIN DEHYDROGENASE [NAD(+)]"/>
    <property type="match status" value="1"/>
</dbReference>
<dbReference type="InterPro" id="IPR002347">
    <property type="entry name" value="SDR_fam"/>
</dbReference>
<accession>A0A6A6WG80</accession>
<dbReference type="InterPro" id="IPR036291">
    <property type="entry name" value="NAD(P)-bd_dom_sf"/>
</dbReference>
<keyword evidence="5" id="KW-1185">Reference proteome</keyword>
<sequence length="315" mass="34688">MAPHQTAYDVEDKVAIVTGAGSGINHALTEILLQNGCSVVMVDLRLRPEAEATLLKYPHPAPDAGKPSAIFLQTDLADWAQLQSLFDRSVAAFGKVNIVVNGAAVYEPPWSTFWNAPGISPHASDSVDCNPGVYKLFAINTMAPIRLSQIAMDYWLQNRDIQGNLMWVASVTGYVHMMQTPLYCSSKAAIISIAKSFGPLRQMFGIRNAAACPGPTKTPLFDQDYCRDQLLPTDIGLTQGQAAEEIFKILTEAKYGDGNIVEIVAISETQVESSVQTREVVLESLYPNLLGNHHLEENQRFSEKLMEKGMRDWMN</sequence>
<dbReference type="OrthoDB" id="5296at2759"/>
<dbReference type="PANTHER" id="PTHR44229">
    <property type="entry name" value="15-HYDROXYPROSTAGLANDIN DEHYDROGENASE [NAD(+)]"/>
    <property type="match status" value="1"/>
</dbReference>
<dbReference type="GO" id="GO:0005737">
    <property type="term" value="C:cytoplasm"/>
    <property type="evidence" value="ECO:0007669"/>
    <property type="project" value="TreeGrafter"/>
</dbReference>
<keyword evidence="2" id="KW-0521">NADP</keyword>
<evidence type="ECO:0000313" key="4">
    <source>
        <dbReference type="EMBL" id="KAF2761842.1"/>
    </source>
</evidence>
<evidence type="ECO:0000313" key="5">
    <source>
        <dbReference type="Proteomes" id="UP000799437"/>
    </source>
</evidence>
<dbReference type="Pfam" id="PF00106">
    <property type="entry name" value="adh_short"/>
    <property type="match status" value="1"/>
</dbReference>
<evidence type="ECO:0000256" key="3">
    <source>
        <dbReference type="ARBA" id="ARBA00023002"/>
    </source>
</evidence>
<gene>
    <name evidence="4" type="ORF">EJ05DRAFT_186370</name>
</gene>
<dbReference type="PROSITE" id="PS00061">
    <property type="entry name" value="ADH_SHORT"/>
    <property type="match status" value="1"/>
</dbReference>
<organism evidence="4 5">
    <name type="scientific">Pseudovirgaria hyperparasitica</name>
    <dbReference type="NCBI Taxonomy" id="470096"/>
    <lineage>
        <taxon>Eukaryota</taxon>
        <taxon>Fungi</taxon>
        <taxon>Dikarya</taxon>
        <taxon>Ascomycota</taxon>
        <taxon>Pezizomycotina</taxon>
        <taxon>Dothideomycetes</taxon>
        <taxon>Dothideomycetes incertae sedis</taxon>
        <taxon>Acrospermales</taxon>
        <taxon>Acrospermaceae</taxon>
        <taxon>Pseudovirgaria</taxon>
    </lineage>
</organism>
<evidence type="ECO:0000256" key="1">
    <source>
        <dbReference type="ARBA" id="ARBA00006484"/>
    </source>
</evidence>
<dbReference type="Gene3D" id="3.40.50.720">
    <property type="entry name" value="NAD(P)-binding Rossmann-like Domain"/>
    <property type="match status" value="1"/>
</dbReference>
<dbReference type="RefSeq" id="XP_033604293.1">
    <property type="nucleotide sequence ID" value="XM_033739648.1"/>
</dbReference>